<evidence type="ECO:0000256" key="12">
    <source>
        <dbReference type="ARBA" id="ARBA00022917"/>
    </source>
</evidence>
<dbReference type="FunFam" id="3.30.930.10:FF:000022">
    <property type="entry name" value="Phenylalanine--tRNA ligase beta subunit"/>
    <property type="match status" value="1"/>
</dbReference>
<keyword evidence="7 15" id="KW-0479">Metal-binding</keyword>
<comment type="subunit">
    <text evidence="3 15">Tetramer of two alpha and two beta subunits.</text>
</comment>
<feature type="domain" description="B5" evidence="19">
    <location>
        <begin position="411"/>
        <end position="486"/>
    </location>
</feature>
<dbReference type="FunFam" id="3.30.70.380:FF:000001">
    <property type="entry name" value="Phenylalanine--tRNA ligase beta subunit"/>
    <property type="match status" value="1"/>
</dbReference>
<dbReference type="InterPro" id="IPR005121">
    <property type="entry name" value="Fdx_antiC-bd"/>
</dbReference>
<keyword evidence="13 15" id="KW-0030">Aminoacyl-tRNA synthetase</keyword>
<keyword evidence="12 15" id="KW-0648">Protein biosynthesis</keyword>
<dbReference type="PROSITE" id="PS50886">
    <property type="entry name" value="TRBD"/>
    <property type="match status" value="1"/>
</dbReference>
<feature type="domain" description="TRNA-binding" evidence="17">
    <location>
        <begin position="40"/>
        <end position="155"/>
    </location>
</feature>
<evidence type="ECO:0000256" key="14">
    <source>
        <dbReference type="ARBA" id="ARBA00049255"/>
    </source>
</evidence>
<dbReference type="Gene3D" id="3.30.70.380">
    <property type="entry name" value="Ferrodoxin-fold anticodon-binding domain"/>
    <property type="match status" value="1"/>
</dbReference>
<comment type="similarity">
    <text evidence="2 15">Belongs to the phenylalanyl-tRNA synthetase beta subunit family. Type 1 subfamily.</text>
</comment>
<dbReference type="FunFam" id="2.40.50.140:FF:000045">
    <property type="entry name" value="Phenylalanine--tRNA ligase beta subunit"/>
    <property type="match status" value="1"/>
</dbReference>
<dbReference type="SUPFAM" id="SSF56037">
    <property type="entry name" value="PheT/TilS domain"/>
    <property type="match status" value="1"/>
</dbReference>
<evidence type="ECO:0000256" key="16">
    <source>
        <dbReference type="PROSITE-ProRule" id="PRU00209"/>
    </source>
</evidence>
<dbReference type="OrthoDB" id="9805455at2"/>
<dbReference type="RefSeq" id="WP_118990248.1">
    <property type="nucleotide sequence ID" value="NZ_CP023434.1"/>
</dbReference>
<keyword evidence="5 16" id="KW-0820">tRNA-binding</keyword>
<dbReference type="PROSITE" id="PS51483">
    <property type="entry name" value="B5"/>
    <property type="match status" value="1"/>
</dbReference>
<dbReference type="Gene3D" id="3.30.930.10">
    <property type="entry name" value="Bira Bifunctional Protein, Domain 2"/>
    <property type="match status" value="1"/>
</dbReference>
<dbReference type="InterPro" id="IPR041616">
    <property type="entry name" value="PheRS_beta_core"/>
</dbReference>
<dbReference type="InterPro" id="IPR012340">
    <property type="entry name" value="NA-bd_OB-fold"/>
</dbReference>
<keyword evidence="6 15" id="KW-0436">Ligase</keyword>
<evidence type="ECO:0000256" key="6">
    <source>
        <dbReference type="ARBA" id="ARBA00022598"/>
    </source>
</evidence>
<keyword evidence="10 15" id="KW-0460">Magnesium</keyword>
<keyword evidence="11 16" id="KW-0694">RNA-binding</keyword>
<evidence type="ECO:0000256" key="8">
    <source>
        <dbReference type="ARBA" id="ARBA00022741"/>
    </source>
</evidence>
<dbReference type="HAMAP" id="MF_00283">
    <property type="entry name" value="Phe_tRNA_synth_beta1"/>
    <property type="match status" value="1"/>
</dbReference>
<dbReference type="SUPFAM" id="SSF55681">
    <property type="entry name" value="Class II aaRS and biotin synthetases"/>
    <property type="match status" value="1"/>
</dbReference>
<evidence type="ECO:0000256" key="7">
    <source>
        <dbReference type="ARBA" id="ARBA00022723"/>
    </source>
</evidence>
<dbReference type="InterPro" id="IPR036690">
    <property type="entry name" value="Fdx_antiC-bd_sf"/>
</dbReference>
<feature type="binding site" evidence="15">
    <location>
        <position position="470"/>
    </location>
    <ligand>
        <name>Mg(2+)</name>
        <dbReference type="ChEBI" id="CHEBI:18420"/>
        <note>shared with alpha subunit</note>
    </ligand>
</feature>
<feature type="binding site" evidence="15">
    <location>
        <position position="464"/>
    </location>
    <ligand>
        <name>Mg(2+)</name>
        <dbReference type="ChEBI" id="CHEBI:18420"/>
        <note>shared with alpha subunit</note>
    </ligand>
</feature>
<dbReference type="SMART" id="SM00873">
    <property type="entry name" value="B3_4"/>
    <property type="match status" value="1"/>
</dbReference>
<dbReference type="InterPro" id="IPR020825">
    <property type="entry name" value="Phe-tRNA_synthase-like_B3/B4"/>
</dbReference>
<dbReference type="InterPro" id="IPR045864">
    <property type="entry name" value="aa-tRNA-synth_II/BPL/LPL"/>
</dbReference>
<dbReference type="InterPro" id="IPR004532">
    <property type="entry name" value="Phe-tRNA-ligase_IIc_bsu_bact"/>
</dbReference>
<accession>A0A347WJS8</accession>
<comment type="cofactor">
    <cofactor evidence="15">
        <name>Mg(2+)</name>
        <dbReference type="ChEBI" id="CHEBI:18420"/>
    </cofactor>
    <text evidence="15">Binds 2 magnesium ions per tetramer.</text>
</comment>
<sequence>MQVSLEWLGSYLDLSEWTGEALAERMSRTGIEIENVINYGAELSNLVVAEVKTCEPMEDSDHLNITQVDAGEGSLRQIVCGAPNVAAGQKVIVALPGAVLPGGFEIKESKLRGVDSNGMICSLDELGLPDNVVPKAYADGIYVLDADAPIGADAIDYLKLDDPILELDLTPNRADALSVRGVAHEVGAITGQQPHFETDFPMPMTETSDLLDAVELAIESEEIAPRFQMRVIRDITVKESPDWLQFRLMKSGMRPLNNVVDLTNYFLLLYGQPMHAYDYDTLDSKIIGVAPAAEGQVFTTLDGVDRTLSAEDILILSGDEAIGLAGVMGGLDSEVTDQTRNVLLETAVFNPQNVRGTSKKFALRSESSIRYEKGINLATVAESGQAAAGLIAALGEGQVEAGVVEVDATEVEDVSVTVQAGHIEERLGFTLSQAELQEIFDRLGFAVSFADEALTVYIPPRRWDISIEADVLEEIARIYGYDEVPTSIPALAGEPAQLTDQQALGRTTRNLSESMGLNEVITYVLTSQEHAQYIATDVTKFVNLAMPMSEERTVLRQSMFPALMEVAQYNKARQNKGLAFYELGRVFIGQGAKNQPLELERYGILLSGEKQAKTWLEPASTYDFFDLKGMIETYLKALRLQAEITFKQTNRIDAMHPGRTADIYADNERLGFLGQVHPTVCRDFDLDDATFFAELDMDLLINLPRKEKIQRAIPKFPSTSRDLALLVDAEQSHGSLVEIIEQNGGEYLRNVRLFDHYAGENIEVGKQSLAYHLTFLNPEETLTDKAVDAIMVQITEALKNVPGLEIR</sequence>
<keyword evidence="21" id="KW-1185">Reference proteome</keyword>
<feature type="binding site" evidence="15">
    <location>
        <position position="474"/>
    </location>
    <ligand>
        <name>Mg(2+)</name>
        <dbReference type="ChEBI" id="CHEBI:18420"/>
        <note>shared with alpha subunit</note>
    </ligand>
</feature>
<organism evidence="20 21">
    <name type="scientific">Suicoccus acidiformans</name>
    <dbReference type="NCBI Taxonomy" id="2036206"/>
    <lineage>
        <taxon>Bacteria</taxon>
        <taxon>Bacillati</taxon>
        <taxon>Bacillota</taxon>
        <taxon>Bacilli</taxon>
        <taxon>Lactobacillales</taxon>
        <taxon>Aerococcaceae</taxon>
        <taxon>Suicoccus</taxon>
    </lineage>
</organism>
<keyword evidence="4 15" id="KW-0963">Cytoplasm</keyword>
<evidence type="ECO:0000256" key="10">
    <source>
        <dbReference type="ARBA" id="ARBA00022842"/>
    </source>
</evidence>
<reference evidence="20 21" key="1">
    <citation type="submission" date="2017-09" db="EMBL/GenBank/DDBJ databases">
        <title>Complete genome sequence of Oxytococcus suis strain ZY16052.</title>
        <authorList>
            <person name="Li F."/>
        </authorList>
    </citation>
    <scope>NUCLEOTIDE SEQUENCE [LARGE SCALE GENOMIC DNA]</scope>
    <source>
        <strain evidence="20 21">ZY16052</strain>
    </source>
</reference>
<evidence type="ECO:0000259" key="18">
    <source>
        <dbReference type="PROSITE" id="PS51447"/>
    </source>
</evidence>
<dbReference type="EC" id="6.1.1.20" evidence="15"/>
<dbReference type="PANTHER" id="PTHR10947">
    <property type="entry name" value="PHENYLALANYL-TRNA SYNTHETASE BETA CHAIN AND LEUCINE-RICH REPEAT-CONTAINING PROTEIN 47"/>
    <property type="match status" value="1"/>
</dbReference>
<dbReference type="GO" id="GO:0006432">
    <property type="term" value="P:phenylalanyl-tRNA aminoacylation"/>
    <property type="evidence" value="ECO:0007669"/>
    <property type="project" value="UniProtKB-UniRule"/>
</dbReference>
<protein>
    <recommendedName>
        <fullName evidence="15">Phenylalanine--tRNA ligase beta subunit</fullName>
        <ecNumber evidence="15">6.1.1.20</ecNumber>
    </recommendedName>
    <alternativeName>
        <fullName evidence="15">Phenylalanyl-tRNA synthetase beta subunit</fullName>
        <shortName evidence="15">PheRS</shortName>
    </alternativeName>
</protein>
<dbReference type="Gene3D" id="3.30.56.10">
    <property type="match status" value="2"/>
</dbReference>
<dbReference type="PROSITE" id="PS51447">
    <property type="entry name" value="FDX_ACB"/>
    <property type="match status" value="1"/>
</dbReference>
<evidence type="ECO:0000256" key="15">
    <source>
        <dbReference type="HAMAP-Rule" id="MF_00283"/>
    </source>
</evidence>
<dbReference type="Pfam" id="PF03483">
    <property type="entry name" value="B3_4"/>
    <property type="match status" value="1"/>
</dbReference>
<gene>
    <name evidence="15" type="primary">pheT</name>
    <name evidence="20" type="ORF">CL176_04605</name>
</gene>
<dbReference type="NCBIfam" id="TIGR00472">
    <property type="entry name" value="pheT_bact"/>
    <property type="match status" value="1"/>
</dbReference>
<feature type="binding site" evidence="15">
    <location>
        <position position="473"/>
    </location>
    <ligand>
        <name>Mg(2+)</name>
        <dbReference type="ChEBI" id="CHEBI:18420"/>
        <note>shared with alpha subunit</note>
    </ligand>
</feature>
<feature type="domain" description="FDX-ACB" evidence="18">
    <location>
        <begin position="714"/>
        <end position="807"/>
    </location>
</feature>
<evidence type="ECO:0000256" key="5">
    <source>
        <dbReference type="ARBA" id="ARBA00022555"/>
    </source>
</evidence>
<dbReference type="Pfam" id="PF03147">
    <property type="entry name" value="FDX-ACB"/>
    <property type="match status" value="1"/>
</dbReference>
<comment type="catalytic activity">
    <reaction evidence="14 15">
        <text>tRNA(Phe) + L-phenylalanine + ATP = L-phenylalanyl-tRNA(Phe) + AMP + diphosphate + H(+)</text>
        <dbReference type="Rhea" id="RHEA:19413"/>
        <dbReference type="Rhea" id="RHEA-COMP:9668"/>
        <dbReference type="Rhea" id="RHEA-COMP:9699"/>
        <dbReference type="ChEBI" id="CHEBI:15378"/>
        <dbReference type="ChEBI" id="CHEBI:30616"/>
        <dbReference type="ChEBI" id="CHEBI:33019"/>
        <dbReference type="ChEBI" id="CHEBI:58095"/>
        <dbReference type="ChEBI" id="CHEBI:78442"/>
        <dbReference type="ChEBI" id="CHEBI:78531"/>
        <dbReference type="ChEBI" id="CHEBI:456215"/>
        <dbReference type="EC" id="6.1.1.20"/>
    </reaction>
</comment>
<evidence type="ECO:0000256" key="3">
    <source>
        <dbReference type="ARBA" id="ARBA00011209"/>
    </source>
</evidence>
<dbReference type="SUPFAM" id="SSF46955">
    <property type="entry name" value="Putative DNA-binding domain"/>
    <property type="match status" value="1"/>
</dbReference>
<dbReference type="InterPro" id="IPR033714">
    <property type="entry name" value="tRNA_bind_bactPheRS"/>
</dbReference>
<dbReference type="GO" id="GO:0004826">
    <property type="term" value="F:phenylalanine-tRNA ligase activity"/>
    <property type="evidence" value="ECO:0007669"/>
    <property type="project" value="UniProtKB-UniRule"/>
</dbReference>
<comment type="subcellular location">
    <subcellularLocation>
        <location evidence="1 15">Cytoplasm</location>
    </subcellularLocation>
</comment>
<dbReference type="InterPro" id="IPR005147">
    <property type="entry name" value="tRNA_synthase_B5-dom"/>
</dbReference>
<dbReference type="CDD" id="cd00769">
    <property type="entry name" value="PheRS_beta_core"/>
    <property type="match status" value="1"/>
</dbReference>
<keyword evidence="8 15" id="KW-0547">Nucleotide-binding</keyword>
<dbReference type="AlphaFoldDB" id="A0A347WJS8"/>
<dbReference type="InterPro" id="IPR002547">
    <property type="entry name" value="tRNA-bd_dom"/>
</dbReference>
<evidence type="ECO:0000313" key="20">
    <source>
        <dbReference type="EMBL" id="AXY25335.1"/>
    </source>
</evidence>
<dbReference type="GO" id="GO:0009328">
    <property type="term" value="C:phenylalanine-tRNA ligase complex"/>
    <property type="evidence" value="ECO:0007669"/>
    <property type="project" value="TreeGrafter"/>
</dbReference>
<evidence type="ECO:0000256" key="2">
    <source>
        <dbReference type="ARBA" id="ARBA00008653"/>
    </source>
</evidence>
<dbReference type="GO" id="GO:0005524">
    <property type="term" value="F:ATP binding"/>
    <property type="evidence" value="ECO:0007669"/>
    <property type="project" value="UniProtKB-UniRule"/>
</dbReference>
<proteinExistence type="inferred from homology"/>
<evidence type="ECO:0000256" key="1">
    <source>
        <dbReference type="ARBA" id="ARBA00004496"/>
    </source>
</evidence>
<dbReference type="SUPFAM" id="SSF54991">
    <property type="entry name" value="Anticodon-binding domain of PheRS"/>
    <property type="match status" value="1"/>
</dbReference>
<dbReference type="Proteomes" id="UP000263232">
    <property type="component" value="Chromosome"/>
</dbReference>
<name>A0A347WJS8_9LACT</name>
<dbReference type="InterPro" id="IPR005146">
    <property type="entry name" value="B3/B4_tRNA-bd"/>
</dbReference>
<dbReference type="PANTHER" id="PTHR10947:SF0">
    <property type="entry name" value="PHENYLALANINE--TRNA LIGASE BETA SUBUNIT"/>
    <property type="match status" value="1"/>
</dbReference>
<dbReference type="EMBL" id="CP023434">
    <property type="protein sequence ID" value="AXY25335.1"/>
    <property type="molecule type" value="Genomic_DNA"/>
</dbReference>
<dbReference type="Gene3D" id="2.40.50.140">
    <property type="entry name" value="Nucleic acid-binding proteins"/>
    <property type="match status" value="1"/>
</dbReference>
<dbReference type="KEGG" id="abae:CL176_04605"/>
<evidence type="ECO:0000256" key="13">
    <source>
        <dbReference type="ARBA" id="ARBA00023146"/>
    </source>
</evidence>
<dbReference type="InterPro" id="IPR045060">
    <property type="entry name" value="Phe-tRNA-ligase_IIc_bsu"/>
</dbReference>
<dbReference type="GO" id="GO:0000287">
    <property type="term" value="F:magnesium ion binding"/>
    <property type="evidence" value="ECO:0007669"/>
    <property type="project" value="UniProtKB-UniRule"/>
</dbReference>
<evidence type="ECO:0000256" key="4">
    <source>
        <dbReference type="ARBA" id="ARBA00022490"/>
    </source>
</evidence>
<dbReference type="GO" id="GO:0000049">
    <property type="term" value="F:tRNA binding"/>
    <property type="evidence" value="ECO:0007669"/>
    <property type="project" value="UniProtKB-UniRule"/>
</dbReference>
<dbReference type="CDD" id="cd02796">
    <property type="entry name" value="tRNA_bind_bactPheRS"/>
    <property type="match status" value="1"/>
</dbReference>
<dbReference type="Pfam" id="PF17759">
    <property type="entry name" value="tRNA_synthFbeta"/>
    <property type="match status" value="1"/>
</dbReference>
<evidence type="ECO:0000313" key="21">
    <source>
        <dbReference type="Proteomes" id="UP000263232"/>
    </source>
</evidence>
<dbReference type="Pfam" id="PF01588">
    <property type="entry name" value="tRNA_bind"/>
    <property type="match status" value="1"/>
</dbReference>
<keyword evidence="9 15" id="KW-0067">ATP-binding</keyword>
<dbReference type="NCBIfam" id="NF045760">
    <property type="entry name" value="YtpR"/>
    <property type="match status" value="1"/>
</dbReference>
<dbReference type="GO" id="GO:0016740">
    <property type="term" value="F:transferase activity"/>
    <property type="evidence" value="ECO:0007669"/>
    <property type="project" value="UniProtKB-ARBA"/>
</dbReference>
<evidence type="ECO:0000256" key="9">
    <source>
        <dbReference type="ARBA" id="ARBA00022840"/>
    </source>
</evidence>
<dbReference type="GO" id="GO:0140096">
    <property type="term" value="F:catalytic activity, acting on a protein"/>
    <property type="evidence" value="ECO:0007669"/>
    <property type="project" value="UniProtKB-ARBA"/>
</dbReference>
<dbReference type="InterPro" id="IPR009061">
    <property type="entry name" value="DNA-bd_dom_put_sf"/>
</dbReference>
<dbReference type="Pfam" id="PF03484">
    <property type="entry name" value="B5"/>
    <property type="match status" value="1"/>
</dbReference>
<dbReference type="SMART" id="SM00896">
    <property type="entry name" value="FDX-ACB"/>
    <property type="match status" value="1"/>
</dbReference>
<dbReference type="SMART" id="SM00874">
    <property type="entry name" value="B5"/>
    <property type="match status" value="1"/>
</dbReference>
<evidence type="ECO:0000259" key="17">
    <source>
        <dbReference type="PROSITE" id="PS50886"/>
    </source>
</evidence>
<evidence type="ECO:0000256" key="11">
    <source>
        <dbReference type="ARBA" id="ARBA00022884"/>
    </source>
</evidence>
<dbReference type="SUPFAM" id="SSF50249">
    <property type="entry name" value="Nucleic acid-binding proteins"/>
    <property type="match status" value="1"/>
</dbReference>
<dbReference type="Gene3D" id="3.50.40.10">
    <property type="entry name" value="Phenylalanyl-trna Synthetase, Chain B, domain 3"/>
    <property type="match status" value="1"/>
</dbReference>
<evidence type="ECO:0000259" key="19">
    <source>
        <dbReference type="PROSITE" id="PS51483"/>
    </source>
</evidence>